<protein>
    <submittedName>
        <fullName evidence="1">Uncharacterized protein</fullName>
    </submittedName>
</protein>
<sequence>MQATIQSRTDRTVDLTVADNDGTEHSLTVTHEGELEYHRPHESSLTGDEQDLAEHERHAQLARFAKYAAFRACGFDALDPYSATDRITYPEHVAAAALVLGAMTPETVESTLETAYRQRAAVDSQDGADALPVDPPTGTSSATCRLIEQEFAIGIDEPALRPLLDVLVELEGLGALRQSMDAQPDRRSDGQFVRLKDALSQAAVTDSESISIGDTSGDIDGTDFVSPCRPIRVEWEVDGVTRVEYEDSDESAAGGDEGTVRLQLPVTDSPITSVAAFQRTVVDHLRCQLRDCYLGMGIAPPRDVQVRGPGIDSFTTTYEQGEFYQCYHDPDAIIDWTRFPPLPAL</sequence>
<dbReference type="AlphaFoldDB" id="M0AZX4"/>
<reference evidence="1 2" key="1">
    <citation type="journal article" date="2014" name="PLoS Genet.">
        <title>Phylogenetically driven sequencing of extremely halophilic archaea reveals strategies for static and dynamic osmo-response.</title>
        <authorList>
            <person name="Becker E.A."/>
            <person name="Seitzer P.M."/>
            <person name="Tritt A."/>
            <person name="Larsen D."/>
            <person name="Krusor M."/>
            <person name="Yao A.I."/>
            <person name="Wu D."/>
            <person name="Madern D."/>
            <person name="Eisen J.A."/>
            <person name="Darling A.E."/>
            <person name="Facciotti M.T."/>
        </authorList>
    </citation>
    <scope>NUCLEOTIDE SEQUENCE [LARGE SCALE GENOMIC DNA]</scope>
    <source>
        <strain evidence="1 2">JCM 10990</strain>
    </source>
</reference>
<proteinExistence type="predicted"/>
<dbReference type="Pfam" id="PF25858">
    <property type="entry name" value="DUF7958"/>
    <property type="match status" value="1"/>
</dbReference>
<keyword evidence="2" id="KW-1185">Reference proteome</keyword>
<evidence type="ECO:0000313" key="1">
    <source>
        <dbReference type="EMBL" id="ELZ04080.1"/>
    </source>
</evidence>
<dbReference type="OrthoDB" id="169669at2157"/>
<accession>M0AZX4</accession>
<dbReference type="PATRIC" id="fig|1227492.4.peg.692"/>
<evidence type="ECO:0000313" key="2">
    <source>
        <dbReference type="Proteomes" id="UP000011693"/>
    </source>
</evidence>
<dbReference type="Proteomes" id="UP000011693">
    <property type="component" value="Unassembled WGS sequence"/>
</dbReference>
<comment type="caution">
    <text evidence="1">The sequence shown here is derived from an EMBL/GenBank/DDBJ whole genome shotgun (WGS) entry which is preliminary data.</text>
</comment>
<organism evidence="1 2">
    <name type="scientific">Natrialba chahannaoensis JCM 10990</name>
    <dbReference type="NCBI Taxonomy" id="1227492"/>
    <lineage>
        <taxon>Archaea</taxon>
        <taxon>Methanobacteriati</taxon>
        <taxon>Methanobacteriota</taxon>
        <taxon>Stenosarchaea group</taxon>
        <taxon>Halobacteria</taxon>
        <taxon>Halobacteriales</taxon>
        <taxon>Natrialbaceae</taxon>
        <taxon>Natrialba</taxon>
    </lineage>
</organism>
<dbReference type="InterPro" id="IPR058264">
    <property type="entry name" value="DUF7958"/>
</dbReference>
<dbReference type="RefSeq" id="WP_006166105.1">
    <property type="nucleotide sequence ID" value="NZ_AOIN01000024.1"/>
</dbReference>
<dbReference type="EMBL" id="AOIN01000024">
    <property type="protein sequence ID" value="ELZ04080.1"/>
    <property type="molecule type" value="Genomic_DNA"/>
</dbReference>
<gene>
    <name evidence="1" type="ORF">C482_03571</name>
</gene>
<name>M0AZX4_9EURY</name>